<feature type="region of interest" description="Disordered" evidence="1">
    <location>
        <begin position="79"/>
        <end position="98"/>
    </location>
</feature>
<reference evidence="2" key="1">
    <citation type="submission" date="2023-02" db="EMBL/GenBank/DDBJ databases">
        <title>Genome of toxic invasive species Heracleum sosnowskyi carries increased number of genes despite the absence of recent whole-genome duplications.</title>
        <authorList>
            <person name="Schelkunov M."/>
            <person name="Shtratnikova V."/>
            <person name="Makarenko M."/>
            <person name="Klepikova A."/>
            <person name="Omelchenko D."/>
            <person name="Novikova G."/>
            <person name="Obukhova E."/>
            <person name="Bogdanov V."/>
            <person name="Penin A."/>
            <person name="Logacheva M."/>
        </authorList>
    </citation>
    <scope>NUCLEOTIDE SEQUENCE</scope>
    <source>
        <strain evidence="2">Hsosn_3</strain>
        <tissue evidence="2">Leaf</tissue>
    </source>
</reference>
<feature type="region of interest" description="Disordered" evidence="1">
    <location>
        <begin position="1"/>
        <end position="49"/>
    </location>
</feature>
<name>A0AAD8HVH5_9APIA</name>
<sequence length="190" mass="21128">MFTPPKKIFSCWSPRTDPTRKSGSGGGDVSKGKDVVFDEDGLMGRVENTGENMGLKAKLMKLETETSRSVQLESLCDFSEAEQPHKVPEPIEPTPSVGSETVAVASSLTVTKARLRNAREEREHFDQASNQILDHFNAKDKLRPVLTDIRKQADSIKGSQIVTGMDGGNLKADKERKHLEEEYLELEERV</sequence>
<protein>
    <submittedName>
        <fullName evidence="2">Uncharacterized protein</fullName>
    </submittedName>
</protein>
<dbReference type="PANTHER" id="PTHR34121:SF5">
    <property type="entry name" value="CENTROSOMAL PROTEIN OF 135 KDA-LIKE PROTEIN"/>
    <property type="match status" value="1"/>
</dbReference>
<evidence type="ECO:0000313" key="2">
    <source>
        <dbReference type="EMBL" id="KAK1372865.1"/>
    </source>
</evidence>
<evidence type="ECO:0000313" key="3">
    <source>
        <dbReference type="Proteomes" id="UP001237642"/>
    </source>
</evidence>
<comment type="caution">
    <text evidence="2">The sequence shown here is derived from an EMBL/GenBank/DDBJ whole genome shotgun (WGS) entry which is preliminary data.</text>
</comment>
<organism evidence="2 3">
    <name type="scientific">Heracleum sosnowskyi</name>
    <dbReference type="NCBI Taxonomy" id="360622"/>
    <lineage>
        <taxon>Eukaryota</taxon>
        <taxon>Viridiplantae</taxon>
        <taxon>Streptophyta</taxon>
        <taxon>Embryophyta</taxon>
        <taxon>Tracheophyta</taxon>
        <taxon>Spermatophyta</taxon>
        <taxon>Magnoliopsida</taxon>
        <taxon>eudicotyledons</taxon>
        <taxon>Gunneridae</taxon>
        <taxon>Pentapetalae</taxon>
        <taxon>asterids</taxon>
        <taxon>campanulids</taxon>
        <taxon>Apiales</taxon>
        <taxon>Apiaceae</taxon>
        <taxon>Apioideae</taxon>
        <taxon>apioid superclade</taxon>
        <taxon>Tordylieae</taxon>
        <taxon>Tordyliinae</taxon>
        <taxon>Heracleum</taxon>
    </lineage>
</organism>
<dbReference type="PANTHER" id="PTHR34121">
    <property type="entry name" value="MYOSIN-11"/>
    <property type="match status" value="1"/>
</dbReference>
<dbReference type="EMBL" id="JAUIZM010000007">
    <property type="protein sequence ID" value="KAK1372865.1"/>
    <property type="molecule type" value="Genomic_DNA"/>
</dbReference>
<gene>
    <name evidence="2" type="ORF">POM88_029058</name>
</gene>
<proteinExistence type="predicted"/>
<keyword evidence="3" id="KW-1185">Reference proteome</keyword>
<evidence type="ECO:0000256" key="1">
    <source>
        <dbReference type="SAM" id="MobiDB-lite"/>
    </source>
</evidence>
<reference evidence="2" key="2">
    <citation type="submission" date="2023-05" db="EMBL/GenBank/DDBJ databases">
        <authorList>
            <person name="Schelkunov M.I."/>
        </authorList>
    </citation>
    <scope>NUCLEOTIDE SEQUENCE</scope>
    <source>
        <strain evidence="2">Hsosn_3</strain>
        <tissue evidence="2">Leaf</tissue>
    </source>
</reference>
<dbReference type="Proteomes" id="UP001237642">
    <property type="component" value="Unassembled WGS sequence"/>
</dbReference>
<dbReference type="AlphaFoldDB" id="A0AAD8HVH5"/>
<accession>A0AAD8HVH5</accession>